<dbReference type="KEGG" id="pfaa:MM59RIKEN_18610"/>
<keyword evidence="1" id="KW-0812">Transmembrane</keyword>
<sequence length="287" mass="29635">MPVLLGAAAFLLRLWQRCTGFEYDTGLPIPGTPAGPALAVFLLASAIGMVVLFRRLPGEKASASALPQDFSANTPRLLVLPVTGVLLIAAAGLADLYEGFGLGNLIGQFLAAAGPDHIAVSTAVTSALGLSPTAQKLLGVLSLGSAAALFPTISACRRGGAFQGASLLLIPPVALVIRLVAAYRLDSVNPALSAYYVELLALVFLTLGFYRLSSFAFHAGQLRLYAFYTGAAVVLSMAALADGGPYLSSLLLYAGGASVLMGFLLLRLASPVPSTRQEEPPDLTSQS</sequence>
<keyword evidence="1" id="KW-1133">Transmembrane helix</keyword>
<evidence type="ECO:0000313" key="2">
    <source>
        <dbReference type="EMBL" id="BCK84542.1"/>
    </source>
</evidence>
<name>A0A810QEE6_9FIRM</name>
<organism evidence="2 3">
    <name type="scientific">Pusillibacter faecalis</name>
    <dbReference type="NCBI Taxonomy" id="2714358"/>
    <lineage>
        <taxon>Bacteria</taxon>
        <taxon>Bacillati</taxon>
        <taxon>Bacillota</taxon>
        <taxon>Clostridia</taxon>
        <taxon>Eubacteriales</taxon>
        <taxon>Oscillospiraceae</taxon>
        <taxon>Pusillibacter</taxon>
    </lineage>
</organism>
<feature type="transmembrane region" description="Helical" evidence="1">
    <location>
        <begin position="246"/>
        <end position="266"/>
    </location>
</feature>
<keyword evidence="3" id="KW-1185">Reference proteome</keyword>
<accession>A0A810QEE6</accession>
<proteinExistence type="predicted"/>
<dbReference type="EMBL" id="AP023420">
    <property type="protein sequence ID" value="BCK84542.1"/>
    <property type="molecule type" value="Genomic_DNA"/>
</dbReference>
<feature type="transmembrane region" description="Helical" evidence="1">
    <location>
        <begin position="77"/>
        <end position="97"/>
    </location>
</feature>
<evidence type="ECO:0000256" key="1">
    <source>
        <dbReference type="SAM" id="Phobius"/>
    </source>
</evidence>
<protein>
    <submittedName>
        <fullName evidence="2">Uncharacterized protein</fullName>
    </submittedName>
</protein>
<feature type="transmembrane region" description="Helical" evidence="1">
    <location>
        <begin position="191"/>
        <end position="210"/>
    </location>
</feature>
<evidence type="ECO:0000313" key="3">
    <source>
        <dbReference type="Proteomes" id="UP000679848"/>
    </source>
</evidence>
<reference evidence="2" key="1">
    <citation type="submission" date="2020-09" db="EMBL/GenBank/DDBJ databases">
        <title>New species isolated from human feces.</title>
        <authorList>
            <person name="Kitahara M."/>
            <person name="Shigeno Y."/>
            <person name="Shime M."/>
            <person name="Matsumoto Y."/>
            <person name="Nakamura S."/>
            <person name="Motooka D."/>
            <person name="Fukuoka S."/>
            <person name="Nishikawa H."/>
            <person name="Benno Y."/>
        </authorList>
    </citation>
    <scope>NUCLEOTIDE SEQUENCE</scope>
    <source>
        <strain evidence="2">MM59</strain>
    </source>
</reference>
<feature type="transmembrane region" description="Helical" evidence="1">
    <location>
        <begin position="36"/>
        <end position="56"/>
    </location>
</feature>
<feature type="transmembrane region" description="Helical" evidence="1">
    <location>
        <begin position="137"/>
        <end position="155"/>
    </location>
</feature>
<gene>
    <name evidence="2" type="ORF">MM59RIKEN_18610</name>
</gene>
<dbReference type="Proteomes" id="UP000679848">
    <property type="component" value="Chromosome"/>
</dbReference>
<dbReference type="AlphaFoldDB" id="A0A810QEE6"/>
<feature type="transmembrane region" description="Helical" evidence="1">
    <location>
        <begin position="167"/>
        <end position="185"/>
    </location>
</feature>
<feature type="transmembrane region" description="Helical" evidence="1">
    <location>
        <begin position="222"/>
        <end position="240"/>
    </location>
</feature>
<keyword evidence="1" id="KW-0472">Membrane</keyword>